<dbReference type="SUPFAM" id="SSF52540">
    <property type="entry name" value="P-loop containing nucleoside triphosphate hydrolases"/>
    <property type="match status" value="1"/>
</dbReference>
<dbReference type="InterPro" id="IPR003439">
    <property type="entry name" value="ABC_transporter-like_ATP-bd"/>
</dbReference>
<evidence type="ECO:0000256" key="5">
    <source>
        <dbReference type="ARBA" id="ARBA00022692"/>
    </source>
</evidence>
<dbReference type="PANTHER" id="PTHR24221">
    <property type="entry name" value="ATP-BINDING CASSETTE SUB-FAMILY B"/>
    <property type="match status" value="1"/>
</dbReference>
<keyword evidence="16" id="KW-1185">Reference proteome</keyword>
<dbReference type="PANTHER" id="PTHR24221:SF654">
    <property type="entry name" value="ATP-BINDING CASSETTE SUB-FAMILY B MEMBER 6"/>
    <property type="match status" value="1"/>
</dbReference>
<dbReference type="HOGENOM" id="CLU_000604_84_9_11"/>
<dbReference type="PROSITE" id="PS50893">
    <property type="entry name" value="ABC_TRANSPORTER_2"/>
    <property type="match status" value="1"/>
</dbReference>
<feature type="transmembrane region" description="Helical" evidence="12">
    <location>
        <begin position="20"/>
        <end position="37"/>
    </location>
</feature>
<dbReference type="Proteomes" id="UP000010445">
    <property type="component" value="Unassembled WGS sequence"/>
</dbReference>
<dbReference type="InterPro" id="IPR036640">
    <property type="entry name" value="ABC1_TM_sf"/>
</dbReference>
<organism evidence="15 16">
    <name type="scientific">Corynebacterium durum F0235</name>
    <dbReference type="NCBI Taxonomy" id="1035195"/>
    <lineage>
        <taxon>Bacteria</taxon>
        <taxon>Bacillati</taxon>
        <taxon>Actinomycetota</taxon>
        <taxon>Actinomycetes</taxon>
        <taxon>Mycobacteriales</taxon>
        <taxon>Corynebacteriaceae</taxon>
        <taxon>Corynebacterium</taxon>
    </lineage>
</organism>
<dbReference type="GO" id="GO:0005524">
    <property type="term" value="F:ATP binding"/>
    <property type="evidence" value="ECO:0007669"/>
    <property type="project" value="UniProtKB-KW"/>
</dbReference>
<evidence type="ECO:0000256" key="8">
    <source>
        <dbReference type="ARBA" id="ARBA00022967"/>
    </source>
</evidence>
<gene>
    <name evidence="15" type="ORF">HMPREF9997_01130</name>
</gene>
<dbReference type="GO" id="GO:0034040">
    <property type="term" value="F:ATPase-coupled lipid transmembrane transporter activity"/>
    <property type="evidence" value="ECO:0007669"/>
    <property type="project" value="TreeGrafter"/>
</dbReference>
<evidence type="ECO:0000256" key="11">
    <source>
        <dbReference type="ARBA" id="ARBA00023455"/>
    </source>
</evidence>
<dbReference type="PATRIC" id="fig|1035195.3.peg.1011"/>
<dbReference type="FunFam" id="3.40.50.300:FF:001001">
    <property type="entry name" value="Multidrug ABC transporter ATP-binding protein"/>
    <property type="match status" value="1"/>
</dbReference>
<evidence type="ECO:0000259" key="14">
    <source>
        <dbReference type="PROSITE" id="PS50929"/>
    </source>
</evidence>
<reference evidence="15 16" key="1">
    <citation type="submission" date="2012-05" db="EMBL/GenBank/DDBJ databases">
        <authorList>
            <person name="Weinstock G."/>
            <person name="Sodergren E."/>
            <person name="Lobos E.A."/>
            <person name="Fulton L."/>
            <person name="Fulton R."/>
            <person name="Courtney L."/>
            <person name="Fronick C."/>
            <person name="O'Laughlin M."/>
            <person name="Godfrey J."/>
            <person name="Wilson R.M."/>
            <person name="Miner T."/>
            <person name="Farmer C."/>
            <person name="Delehaunty K."/>
            <person name="Cordes M."/>
            <person name="Minx P."/>
            <person name="Tomlinson C."/>
            <person name="Chen J."/>
            <person name="Wollam A."/>
            <person name="Pepin K.H."/>
            <person name="Bhonagiri V."/>
            <person name="Zhang X."/>
            <person name="Suruliraj S."/>
            <person name="Warren W."/>
            <person name="Mitreva M."/>
            <person name="Mardis E.R."/>
            <person name="Wilson R.K."/>
        </authorList>
    </citation>
    <scope>NUCLEOTIDE SEQUENCE [LARGE SCALE GENOMIC DNA]</scope>
    <source>
        <strain evidence="15 16">F0235</strain>
    </source>
</reference>
<evidence type="ECO:0000313" key="15">
    <source>
        <dbReference type="EMBL" id="EKX90634.1"/>
    </source>
</evidence>
<dbReference type="EMBL" id="AMEM01000017">
    <property type="protein sequence ID" value="EKX90634.1"/>
    <property type="molecule type" value="Genomic_DNA"/>
</dbReference>
<name>L1MI61_9CORY</name>
<evidence type="ECO:0000256" key="12">
    <source>
        <dbReference type="SAM" id="Phobius"/>
    </source>
</evidence>
<keyword evidence="5 12" id="KW-0812">Transmembrane</keyword>
<comment type="similarity">
    <text evidence="11">Belongs to the ABC transporter superfamily. Siderophore-Fe(3+) uptake transporter (SIUT) (TC 3.A.1.21) family.</text>
</comment>
<dbReference type="InterPro" id="IPR027417">
    <property type="entry name" value="P-loop_NTPase"/>
</dbReference>
<evidence type="ECO:0000256" key="1">
    <source>
        <dbReference type="ARBA" id="ARBA00004429"/>
    </source>
</evidence>
<dbReference type="Pfam" id="PF00005">
    <property type="entry name" value="ABC_tran"/>
    <property type="match status" value="1"/>
</dbReference>
<comment type="caution">
    <text evidence="15">The sequence shown here is derived from an EMBL/GenBank/DDBJ whole genome shotgun (WGS) entry which is preliminary data.</text>
</comment>
<evidence type="ECO:0000259" key="13">
    <source>
        <dbReference type="PROSITE" id="PS50893"/>
    </source>
</evidence>
<dbReference type="InterPro" id="IPR003593">
    <property type="entry name" value="AAA+_ATPase"/>
</dbReference>
<dbReference type="InterPro" id="IPR011527">
    <property type="entry name" value="ABC1_TM_dom"/>
</dbReference>
<dbReference type="SUPFAM" id="SSF90123">
    <property type="entry name" value="ABC transporter transmembrane region"/>
    <property type="match status" value="1"/>
</dbReference>
<dbReference type="InterPro" id="IPR039421">
    <property type="entry name" value="Type_1_exporter"/>
</dbReference>
<evidence type="ECO:0000256" key="7">
    <source>
        <dbReference type="ARBA" id="ARBA00022840"/>
    </source>
</evidence>
<comment type="subcellular location">
    <subcellularLocation>
        <location evidence="1">Cell inner membrane</location>
        <topology evidence="1">Multi-pass membrane protein</topology>
    </subcellularLocation>
</comment>
<dbReference type="GO" id="GO:0140359">
    <property type="term" value="F:ABC-type transporter activity"/>
    <property type="evidence" value="ECO:0007669"/>
    <property type="project" value="InterPro"/>
</dbReference>
<keyword evidence="8" id="KW-1278">Translocase</keyword>
<sequence length="544" mass="58349">MLGNAVEIFRGGSLPIIGRGSQAFVSVIIIVAVLLLTENIGRVFASYTLVSKSRVMSVDLRRACMTATLRAPISDIMELGTGNVITRLTKDVDSVVRIVNSIGVRAGTTIVMLLFTTITLIITDWHYLIIIALMGLLMYPFVRSTVRAMPAATNLMSTAEARRNNLLLDTIRGLDTIRALRLHDWAHGRTRKASWNAVQAKADCIPLFNRLIFQGTTCYAVLVVGGFVMSAWLAKQGSISVGSAVAATILISRLEIHIFNLLFFAGDIQDAVTSLGRAVALAELGEHITTTAEPDDLNDNPDVTVTNLSYAYPGGAPIIDNLSLTLKRGTTTALVGASGAGKSTLAALIAGLQRPLSGNIVVGSVDTNTVPDTWTARNVSLISQEVHLFSGTLREDLRMAAPNASDDDLLTALASVGLEASSAEWDRWLPQGLDTPVGAGAPELSPEIQQQISLARIVLLNPPVLIMDEATSEAGSDNARALEHAASTVARGRTSLVVAHRLDQAVVADRIILMDHGRIIEDGTHDELLALNGRYAELFHRWSK</sequence>
<feature type="transmembrane region" description="Helical" evidence="12">
    <location>
        <begin position="128"/>
        <end position="146"/>
    </location>
</feature>
<keyword evidence="7 15" id="KW-0067">ATP-binding</keyword>
<feature type="transmembrane region" description="Helical" evidence="12">
    <location>
        <begin position="102"/>
        <end position="122"/>
    </location>
</feature>
<feature type="domain" description="ABC transporter" evidence="13">
    <location>
        <begin position="303"/>
        <end position="541"/>
    </location>
</feature>
<proteinExistence type="inferred from homology"/>
<keyword evidence="4" id="KW-0997">Cell inner membrane</keyword>
<evidence type="ECO:0000256" key="6">
    <source>
        <dbReference type="ARBA" id="ARBA00022741"/>
    </source>
</evidence>
<dbReference type="GO" id="GO:0016887">
    <property type="term" value="F:ATP hydrolysis activity"/>
    <property type="evidence" value="ECO:0007669"/>
    <property type="project" value="InterPro"/>
</dbReference>
<feature type="domain" description="ABC transmembrane type-1" evidence="14">
    <location>
        <begin position="1"/>
        <end position="270"/>
    </location>
</feature>
<dbReference type="PROSITE" id="PS50929">
    <property type="entry name" value="ABC_TM1F"/>
    <property type="match status" value="1"/>
</dbReference>
<keyword evidence="10 12" id="KW-0472">Membrane</keyword>
<dbReference type="AlphaFoldDB" id="L1MI61"/>
<keyword evidence="2" id="KW-0813">Transport</keyword>
<keyword evidence="3" id="KW-1003">Cell membrane</keyword>
<evidence type="ECO:0000256" key="3">
    <source>
        <dbReference type="ARBA" id="ARBA00022475"/>
    </source>
</evidence>
<evidence type="ECO:0000256" key="10">
    <source>
        <dbReference type="ARBA" id="ARBA00023136"/>
    </source>
</evidence>
<dbReference type="SMART" id="SM00382">
    <property type="entry name" value="AAA"/>
    <property type="match status" value="1"/>
</dbReference>
<keyword evidence="6" id="KW-0547">Nucleotide-binding</keyword>
<evidence type="ECO:0000256" key="4">
    <source>
        <dbReference type="ARBA" id="ARBA00022519"/>
    </source>
</evidence>
<dbReference type="Pfam" id="PF00664">
    <property type="entry name" value="ABC_membrane"/>
    <property type="match status" value="1"/>
</dbReference>
<protein>
    <submittedName>
        <fullName evidence="15">ABC transporter, ATP-binding protein</fullName>
    </submittedName>
</protein>
<dbReference type="eggNOG" id="COG1132">
    <property type="taxonomic scope" value="Bacteria"/>
</dbReference>
<evidence type="ECO:0000256" key="2">
    <source>
        <dbReference type="ARBA" id="ARBA00022448"/>
    </source>
</evidence>
<evidence type="ECO:0000313" key="16">
    <source>
        <dbReference type="Proteomes" id="UP000010445"/>
    </source>
</evidence>
<evidence type="ECO:0000256" key="9">
    <source>
        <dbReference type="ARBA" id="ARBA00022989"/>
    </source>
</evidence>
<dbReference type="Gene3D" id="1.20.1560.10">
    <property type="entry name" value="ABC transporter type 1, transmembrane domain"/>
    <property type="match status" value="1"/>
</dbReference>
<dbReference type="GO" id="GO:0005886">
    <property type="term" value="C:plasma membrane"/>
    <property type="evidence" value="ECO:0007669"/>
    <property type="project" value="UniProtKB-SubCell"/>
</dbReference>
<dbReference type="Gene3D" id="3.40.50.300">
    <property type="entry name" value="P-loop containing nucleotide triphosphate hydrolases"/>
    <property type="match status" value="1"/>
</dbReference>
<dbReference type="STRING" id="1035195.HMPREF9997_01130"/>
<accession>L1MI61</accession>
<feature type="transmembrane region" description="Helical" evidence="12">
    <location>
        <begin position="211"/>
        <end position="233"/>
    </location>
</feature>
<keyword evidence="9 12" id="KW-1133">Transmembrane helix</keyword>